<feature type="region of interest" description="Disordered" evidence="1">
    <location>
        <begin position="1192"/>
        <end position="1213"/>
    </location>
</feature>
<reference evidence="2 3" key="1">
    <citation type="submission" date="2016-07" db="EMBL/GenBank/DDBJ databases">
        <title>Pervasive Adenine N6-methylation of Active Genes in Fungi.</title>
        <authorList>
            <consortium name="DOE Joint Genome Institute"/>
            <person name="Mondo S.J."/>
            <person name="Dannebaum R.O."/>
            <person name="Kuo R.C."/>
            <person name="Labutti K."/>
            <person name="Haridas S."/>
            <person name="Kuo A."/>
            <person name="Salamov A."/>
            <person name="Ahrendt S.R."/>
            <person name="Lipzen A."/>
            <person name="Sullivan W."/>
            <person name="Andreopoulos W.B."/>
            <person name="Clum A."/>
            <person name="Lindquist E."/>
            <person name="Daum C."/>
            <person name="Ramamoorthy G.K."/>
            <person name="Gryganskyi A."/>
            <person name="Culley D."/>
            <person name="Magnuson J.K."/>
            <person name="James T.Y."/>
            <person name="O'Malley M.A."/>
            <person name="Stajich J.E."/>
            <person name="Spatafora J.W."/>
            <person name="Visel A."/>
            <person name="Grigoriev I.V."/>
        </authorList>
    </citation>
    <scope>NUCLEOTIDE SEQUENCE [LARGE SCALE GENOMIC DNA]</scope>
    <source>
        <strain evidence="2 3">JEL800</strain>
    </source>
</reference>
<dbReference type="Proteomes" id="UP000193642">
    <property type="component" value="Unassembled WGS sequence"/>
</dbReference>
<feature type="region of interest" description="Disordered" evidence="1">
    <location>
        <begin position="1536"/>
        <end position="1557"/>
    </location>
</feature>
<evidence type="ECO:0000313" key="2">
    <source>
        <dbReference type="EMBL" id="ORY23780.1"/>
    </source>
</evidence>
<proteinExistence type="predicted"/>
<accession>A0A1Y2ANA7</accession>
<dbReference type="OrthoDB" id="2162989at2759"/>
<name>A0A1Y2ANA7_9FUNG</name>
<protein>
    <submittedName>
        <fullName evidence="2">Uncharacterized protein</fullName>
    </submittedName>
</protein>
<keyword evidence="3" id="KW-1185">Reference proteome</keyword>
<comment type="caution">
    <text evidence="2">The sequence shown here is derived from an EMBL/GenBank/DDBJ whole genome shotgun (WGS) entry which is preliminary data.</text>
</comment>
<evidence type="ECO:0000313" key="3">
    <source>
        <dbReference type="Proteomes" id="UP000193642"/>
    </source>
</evidence>
<gene>
    <name evidence="2" type="ORF">BCR33DRAFT_727906</name>
</gene>
<feature type="compositionally biased region" description="Acidic residues" evidence="1">
    <location>
        <begin position="1536"/>
        <end position="1556"/>
    </location>
</feature>
<evidence type="ECO:0000256" key="1">
    <source>
        <dbReference type="SAM" id="MobiDB-lite"/>
    </source>
</evidence>
<dbReference type="EMBL" id="MCGO01000155">
    <property type="protein sequence ID" value="ORY23780.1"/>
    <property type="molecule type" value="Genomic_DNA"/>
</dbReference>
<organism evidence="2 3">
    <name type="scientific">Rhizoclosmatium globosum</name>
    <dbReference type="NCBI Taxonomy" id="329046"/>
    <lineage>
        <taxon>Eukaryota</taxon>
        <taxon>Fungi</taxon>
        <taxon>Fungi incertae sedis</taxon>
        <taxon>Chytridiomycota</taxon>
        <taxon>Chytridiomycota incertae sedis</taxon>
        <taxon>Chytridiomycetes</taxon>
        <taxon>Chytridiales</taxon>
        <taxon>Chytriomycetaceae</taxon>
        <taxon>Rhizoclosmatium</taxon>
    </lineage>
</organism>
<feature type="compositionally biased region" description="Polar residues" evidence="1">
    <location>
        <begin position="1192"/>
        <end position="1209"/>
    </location>
</feature>
<sequence>MTRLQHPPPPPEPPPPVDVSKIMILFADHYTVEDQQLNCLSYFSMGGDPLATDKINHLSAELSHLESQNPNSPNEYLEAVSTCIGYKVPSASHIKKVFDAVTLAKSSGLQVSGVHTMAQCSLGTLFGFHQDSFTGSFIHSSMQAVCDASGICVLELSLPNGQPDPEYAAKFDLAKRDKLYMIVVTSSEAIGGCNKSLHAVQSNACQNICSADKEFTPTLSHNTARNPQPKIPSYVRFVPNQDGHPAFYCHNSHLSSWEPPDCYTVYSPEHGHWWIASGGGVSWDTDGFVSGTVFPPGLETGPFPYPPAFPPAPPSEQTPFLQPPPLHPPIPYYIKPASAASGTRFKLDHQINRAQTLALTSFLEYSDVQIVGSIAAEHANVMPFLSSAGVQKSPLFPNAAVYSRLHPASLTHTLAGFFPPNSAFSPQLHPPSLNDGNLPKYLKQFTVSHLKGPLYSALCRLIELDAEKVFAVFKDNTVGRWFVAGSRTMKSMEKDALAMSRCLSQVVNVNPPLSVPVESKFKYTPPPVYVATVTAVQNGNCFCGVRDHVKTTSRSCLLHFDNYSNQWIHPLHLWLEEWKVANPNHVLSPFLCRDVNRKEKQFLTAISSSEYKQYLELVLQPKLVEWNVAGKPTDVEGKAATELYVIKMPLTTVLRDATWLQPQIEMLLPTINLISTIATKFGTNVGLRMYHESKAGEPMLPINQSFFISVIKTVATNGKSKTSGQHSKLCQWWIDFKSETGVPLLPPLDHVLFSNMIVYAAERMATDYQRHITKDLHNHMINTLFQLYRKYIRDNHISCDLTALRNAARFELQHLFVNYKKLFVELRKTAGTRAALPKLPLPWVSVDRVSPDHLTKLFSLDIAEELAGKTLAFIKDLEAWFPKLLPLCKRMFKFHKLSYSSGHYYLLERNRSLEPQNIPSTKEAPSLKAPKPFHMKAAVRDAVSKPISFLQMSVMVPEYYRSVDAGLAHPDQTDPLYGLRFFRHRGIVKETDSLVRSKLQASINSDIDRIQRGDFRIETYGSLPQGATKGWNAHPQTTFKEKSFQLDSTDLAMMTYKYFPRGSGWDTLCLSLNLPTDCLQSDFKVAGIRKQSILWGTVLPAIRNVFKKEEIGSQEDKSQPRRFGGSMMVNSISVSLHCLRPKKKALDPNQPMLTPENLVLPADSIVISGDPGVVTPVMWYMALNPGSAPGLTPTQVPNISSKSGSYHQANENRRKKEVEVAEGSYIYHAPKLLSVPEANARVAVIAAKKRAKKKRYLNNRRNRTAAEQKKLGEQIGAYAFEKLSWEEQLSGLSFKFGLAEWKEKTQQKYAEMQRVKIREVYEKEAKVKIDAEFAKLAVASSKTTSVADFNKSSKVSFEVYPILYELYRRQAHLRFLTYQGEQRTLKIFMSYLRGNYRRDQIVLAIGHAGYGGNMKGTVSGPSRKLVREAQKTFTTVSVNEGKTTFCCSGCQGTGKCTDILDLGPSPDVVSKEELDYIRNLIIDHDIGTLFETGADGRTVKHWARIEKVLRLLGVTDEEFADLEDEDIDRYLKQVDTNDDEEEEDVEIMEPEDCEEREQEKEIEMEGNLESSDEDVAVNQEIDDFLLGLDGMNIEPELWYGDFGVEDKLDDLIHDLSDLEEDRMEVDSSFGGGDCGLMGDGSEPNPIDKVYKTNPAHYFLREGVGDVVAEGRKRESLTQSYVTTTSKNILKLKNKAFRVGWLEEFPLSERVRKAFQNGVPVGKPLRAVKYCHKCGNIWERDKNAARNIWTLFWYLRFNKMKRPFPFQVTRRKKDE</sequence>